<dbReference type="AlphaFoldDB" id="A0A0J6VH38"/>
<keyword evidence="2" id="KW-0238">DNA-binding</keyword>
<dbReference type="PANTHER" id="PTHR44688">
    <property type="entry name" value="DNA-BINDING TRANSCRIPTIONAL ACTIVATOR DEVR_DOSR"/>
    <property type="match status" value="1"/>
</dbReference>
<proteinExistence type="predicted"/>
<dbReference type="RefSeq" id="WP_048472359.1">
    <property type="nucleotide sequence ID" value="NZ_JYNL01000064.1"/>
</dbReference>
<protein>
    <submittedName>
        <fullName evidence="6">Bacterial regulatory protein, luxR family</fullName>
    </submittedName>
</protein>
<dbReference type="InterPro" id="IPR036388">
    <property type="entry name" value="WH-like_DNA-bd_sf"/>
</dbReference>
<dbReference type="InterPro" id="IPR027417">
    <property type="entry name" value="P-loop_NTPase"/>
</dbReference>
<dbReference type="PRINTS" id="PR00038">
    <property type="entry name" value="HTHLUXR"/>
</dbReference>
<dbReference type="EMBL" id="JYNL01000064">
    <property type="protein sequence ID" value="KMO70325.1"/>
    <property type="molecule type" value="Genomic_DNA"/>
</dbReference>
<dbReference type="Gene3D" id="1.25.40.10">
    <property type="entry name" value="Tetratricopeptide repeat domain"/>
    <property type="match status" value="1"/>
</dbReference>
<dbReference type="InterPro" id="IPR016032">
    <property type="entry name" value="Sig_transdc_resp-reg_C-effctor"/>
</dbReference>
<dbReference type="GO" id="GO:0006355">
    <property type="term" value="P:regulation of DNA-templated transcription"/>
    <property type="evidence" value="ECO:0007669"/>
    <property type="project" value="InterPro"/>
</dbReference>
<evidence type="ECO:0000259" key="5">
    <source>
        <dbReference type="PROSITE" id="PS50043"/>
    </source>
</evidence>
<keyword evidence="1" id="KW-0805">Transcription regulation</keyword>
<dbReference type="InterPro" id="IPR011990">
    <property type="entry name" value="TPR-like_helical_dom_sf"/>
</dbReference>
<evidence type="ECO:0000256" key="1">
    <source>
        <dbReference type="ARBA" id="ARBA00023015"/>
    </source>
</evidence>
<comment type="caution">
    <text evidence="6">The sequence shown here is derived from an EMBL/GenBank/DDBJ whole genome shotgun (WGS) entry which is preliminary data.</text>
</comment>
<name>A0A0J6VH38_9MYCO</name>
<evidence type="ECO:0000313" key="6">
    <source>
        <dbReference type="EMBL" id="KMO70325.1"/>
    </source>
</evidence>
<gene>
    <name evidence="6" type="ORF">MCHLDSM_05213</name>
</gene>
<feature type="domain" description="HTH luxR-type" evidence="5">
    <location>
        <begin position="804"/>
        <end position="869"/>
    </location>
</feature>
<evidence type="ECO:0000256" key="2">
    <source>
        <dbReference type="ARBA" id="ARBA00023125"/>
    </source>
</evidence>
<dbReference type="STRING" id="37916.MCHLDSM_05213"/>
<dbReference type="SMART" id="SM00421">
    <property type="entry name" value="HTH_LUXR"/>
    <property type="match status" value="1"/>
</dbReference>
<dbReference type="PANTHER" id="PTHR44688:SF16">
    <property type="entry name" value="DNA-BINDING TRANSCRIPTIONAL ACTIVATOR DEVR_DOSR"/>
    <property type="match status" value="1"/>
</dbReference>
<dbReference type="Proteomes" id="UP000036513">
    <property type="component" value="Unassembled WGS sequence"/>
</dbReference>
<dbReference type="CDD" id="cd06170">
    <property type="entry name" value="LuxR_C_like"/>
    <property type="match status" value="1"/>
</dbReference>
<sequence length="878" mass="92718">MRLTWPLTGRAGEMGLVESALSEPASAGIVVSAAAGVGKSRLMREALGAAAARGCEVRTVIGTSSARRIPLGALAPWAGVHGGGGVQLICGVIESLVAAHDDRVVVMGVDDVHLLDDVSVFVLHQIVQRRAARLVLTFRAGEPVPEPVQDLWKVGDFDWLNLQLLSSADTAALLEAVLGAPPEPDAVSRLHRLTLGNPLYLRHIVEQEVGQGRLVEHQGWWRWTGEPVVPQSLAELIDARIGSLPAGVGTVVDALAVGEPIGLSALQRIADPGAVEDADERGLISVEHRGKAIEVRVAHPLYGEVRRSRAAPTRLRRLRGLVACELAAGDDRDDVQVLVRRAALSLDSDLVPDGALLTAAAHAAIRLADLPLADRLAAAAVEAGAGPEAQFVRAHALSWLGDGSAAEEVLNAVDVSNLSDDAFARFTYYRASNVLWALAEPERAEAIVDEAARLTNVSARRCVAAFKTVYYFAVDRPIEALAAARDIVLEELPPVIGAETAWVLANIHGDAGRTEEALAVGEAGLAMVRTSDAPHLGFNIVDAQVSALLMAGRVHEAVDLAERGRVDADDLPGAAHLLGSAIAGRAALGAGRLDVARAMLGRSSTALSATGYALGWGYRYCLPHALALAMSGDHADAVDVLASLNRRRRPFRSLDDESSLVRAWVAAGQGAVGEAVAILREAARTASSSGRFAVEVACLQTAAQFGDHAGVQRLAELPRHVEGTRAGVASRFAAALRDGDAELLGAASEAFEELGDLLAALDAAAHAAAVFRRDDRRGSSLTWTARAQDLAVRCGHIQTPALAQVCSPLPLTDREREIVALLGLGLSNRDIADRLVLSVRTVEGHIYKAMMKTDTASRDELGDLLRPRKPPPTDDQHD</sequence>
<keyword evidence="7" id="KW-1185">Reference proteome</keyword>
<dbReference type="InterPro" id="IPR000792">
    <property type="entry name" value="Tscrpt_reg_LuxR_C"/>
</dbReference>
<dbReference type="SUPFAM" id="SSF46894">
    <property type="entry name" value="C-terminal effector domain of the bipartite response regulators"/>
    <property type="match status" value="1"/>
</dbReference>
<evidence type="ECO:0000256" key="3">
    <source>
        <dbReference type="ARBA" id="ARBA00023163"/>
    </source>
</evidence>
<dbReference type="Pfam" id="PF00196">
    <property type="entry name" value="GerE"/>
    <property type="match status" value="1"/>
</dbReference>
<dbReference type="PROSITE" id="PS50043">
    <property type="entry name" value="HTH_LUXR_2"/>
    <property type="match status" value="1"/>
</dbReference>
<accession>A0A0J6VH38</accession>
<evidence type="ECO:0000313" key="7">
    <source>
        <dbReference type="Proteomes" id="UP000036513"/>
    </source>
</evidence>
<organism evidence="6 7">
    <name type="scientific">Mycolicibacterium chlorophenolicum</name>
    <dbReference type="NCBI Taxonomy" id="37916"/>
    <lineage>
        <taxon>Bacteria</taxon>
        <taxon>Bacillati</taxon>
        <taxon>Actinomycetota</taxon>
        <taxon>Actinomycetes</taxon>
        <taxon>Mycobacteriales</taxon>
        <taxon>Mycobacteriaceae</taxon>
        <taxon>Mycolicibacterium</taxon>
    </lineage>
</organism>
<keyword evidence="3" id="KW-0804">Transcription</keyword>
<evidence type="ECO:0000256" key="4">
    <source>
        <dbReference type="SAM" id="MobiDB-lite"/>
    </source>
</evidence>
<dbReference type="GO" id="GO:0003677">
    <property type="term" value="F:DNA binding"/>
    <property type="evidence" value="ECO:0007669"/>
    <property type="project" value="UniProtKB-KW"/>
</dbReference>
<dbReference type="SUPFAM" id="SSF52540">
    <property type="entry name" value="P-loop containing nucleoside triphosphate hydrolases"/>
    <property type="match status" value="1"/>
</dbReference>
<feature type="region of interest" description="Disordered" evidence="4">
    <location>
        <begin position="858"/>
        <end position="878"/>
    </location>
</feature>
<dbReference type="Gene3D" id="1.10.10.10">
    <property type="entry name" value="Winged helix-like DNA-binding domain superfamily/Winged helix DNA-binding domain"/>
    <property type="match status" value="1"/>
</dbReference>
<reference evidence="6 7" key="1">
    <citation type="journal article" date="2015" name="Genome Biol. Evol.">
        <title>Characterization of Three Mycobacterium spp. with Potential Use in Bioremediation by Genome Sequencing and Comparative Genomics.</title>
        <authorList>
            <person name="Das S."/>
            <person name="Pettersson B.M."/>
            <person name="Behra P.R."/>
            <person name="Ramesh M."/>
            <person name="Dasgupta S."/>
            <person name="Bhattacharya A."/>
            <person name="Kirsebom L.A."/>
        </authorList>
    </citation>
    <scope>NUCLEOTIDE SEQUENCE [LARGE SCALE GENOMIC DNA]</scope>
    <source>
        <strain evidence="6 7">DSM 43826</strain>
    </source>
</reference>
<dbReference type="PATRIC" id="fig|37916.4.peg.5221"/>